<dbReference type="InterPro" id="IPR003593">
    <property type="entry name" value="AAA+_ATPase"/>
</dbReference>
<evidence type="ECO:0000259" key="4">
    <source>
        <dbReference type="PROSITE" id="PS50893"/>
    </source>
</evidence>
<dbReference type="PROSITE" id="PS00211">
    <property type="entry name" value="ABC_TRANSPORTER_1"/>
    <property type="match status" value="1"/>
</dbReference>
<reference evidence="6" key="1">
    <citation type="submission" date="2016-10" db="EMBL/GenBank/DDBJ databases">
        <authorList>
            <person name="Varghese N."/>
            <person name="Submissions S."/>
        </authorList>
    </citation>
    <scope>NUCLEOTIDE SEQUENCE [LARGE SCALE GENOMIC DNA]</scope>
    <source>
        <strain evidence="6">DSM 18733</strain>
    </source>
</reference>
<dbReference type="Gene3D" id="3.40.50.300">
    <property type="entry name" value="P-loop containing nucleotide triphosphate hydrolases"/>
    <property type="match status" value="1"/>
</dbReference>
<keyword evidence="1" id="KW-0813">Transport</keyword>
<dbReference type="PANTHER" id="PTHR42939">
    <property type="entry name" value="ABC TRANSPORTER ATP-BINDING PROTEIN ALBC-RELATED"/>
    <property type="match status" value="1"/>
</dbReference>
<feature type="domain" description="ABC transporter" evidence="4">
    <location>
        <begin position="2"/>
        <end position="217"/>
    </location>
</feature>
<evidence type="ECO:0000313" key="5">
    <source>
        <dbReference type="EMBL" id="SEL49031.1"/>
    </source>
</evidence>
<name>A0A1H7QLK5_OLID1</name>
<dbReference type="SMART" id="SM00382">
    <property type="entry name" value="AAA"/>
    <property type="match status" value="1"/>
</dbReference>
<keyword evidence="2" id="KW-0547">Nucleotide-binding</keyword>
<dbReference type="PANTHER" id="PTHR42939:SF1">
    <property type="entry name" value="ABC TRANSPORTER ATP-BINDING PROTEIN ALBC-RELATED"/>
    <property type="match status" value="1"/>
</dbReference>
<dbReference type="RefSeq" id="WP_093324977.1">
    <property type="nucleotide sequence ID" value="NZ_FOAF01000002.1"/>
</dbReference>
<dbReference type="InterPro" id="IPR027417">
    <property type="entry name" value="P-loop_NTPase"/>
</dbReference>
<gene>
    <name evidence="5" type="ORF">SAMN05661044_02649</name>
</gene>
<dbReference type="PROSITE" id="PS50893">
    <property type="entry name" value="ABC_TRANSPORTER_2"/>
    <property type="match status" value="1"/>
</dbReference>
<accession>A0A1H7QLK5</accession>
<dbReference type="Pfam" id="PF00005">
    <property type="entry name" value="ABC_tran"/>
    <property type="match status" value="1"/>
</dbReference>
<dbReference type="AlphaFoldDB" id="A0A1H7QLK5"/>
<dbReference type="Proteomes" id="UP000199421">
    <property type="component" value="Unassembled WGS sequence"/>
</dbReference>
<evidence type="ECO:0000256" key="1">
    <source>
        <dbReference type="ARBA" id="ARBA00022448"/>
    </source>
</evidence>
<organism evidence="5 6">
    <name type="scientific">Olivibacter domesticus</name>
    <name type="common">Pseudosphingobacterium domesticum</name>
    <dbReference type="NCBI Taxonomy" id="407022"/>
    <lineage>
        <taxon>Bacteria</taxon>
        <taxon>Pseudomonadati</taxon>
        <taxon>Bacteroidota</taxon>
        <taxon>Sphingobacteriia</taxon>
        <taxon>Sphingobacteriales</taxon>
        <taxon>Sphingobacteriaceae</taxon>
        <taxon>Olivibacter</taxon>
    </lineage>
</organism>
<sequence>MLELANLSKSYGSNTILEIDHFSIPSGIFWLLGHNGIGKTTLLKMIGGIEPFKGNIAFNGIDLRQSPVEYRRSVNIGEAEPLFPTFLKGKELIELFAKAKQAEATQVSFLLKTLDVHHYINTPIGSYSSGMIKKLSLILAFLGNPSLILLDEPLITLDKESQEMIQTLIINSWKERNVSFIISSHQELPITASSLSKIMIRDRKLVLLDNIINAGLL</sequence>
<dbReference type="STRING" id="407022.SAMN05661044_02649"/>
<evidence type="ECO:0000313" key="6">
    <source>
        <dbReference type="Proteomes" id="UP000199421"/>
    </source>
</evidence>
<dbReference type="OrthoDB" id="9801987at2"/>
<dbReference type="EMBL" id="FOAF01000002">
    <property type="protein sequence ID" value="SEL49031.1"/>
    <property type="molecule type" value="Genomic_DNA"/>
</dbReference>
<protein>
    <submittedName>
        <fullName evidence="5">ABC-2 type transport system ATP-binding protein</fullName>
    </submittedName>
</protein>
<proteinExistence type="predicted"/>
<evidence type="ECO:0000256" key="2">
    <source>
        <dbReference type="ARBA" id="ARBA00022741"/>
    </source>
</evidence>
<dbReference type="GO" id="GO:0016887">
    <property type="term" value="F:ATP hydrolysis activity"/>
    <property type="evidence" value="ECO:0007669"/>
    <property type="project" value="InterPro"/>
</dbReference>
<dbReference type="InterPro" id="IPR017871">
    <property type="entry name" value="ABC_transporter-like_CS"/>
</dbReference>
<dbReference type="InterPro" id="IPR003439">
    <property type="entry name" value="ABC_transporter-like_ATP-bd"/>
</dbReference>
<evidence type="ECO:0000256" key="3">
    <source>
        <dbReference type="ARBA" id="ARBA00022840"/>
    </source>
</evidence>
<keyword evidence="6" id="KW-1185">Reference proteome</keyword>
<dbReference type="SUPFAM" id="SSF52540">
    <property type="entry name" value="P-loop containing nucleoside triphosphate hydrolases"/>
    <property type="match status" value="1"/>
</dbReference>
<dbReference type="GO" id="GO:0005524">
    <property type="term" value="F:ATP binding"/>
    <property type="evidence" value="ECO:0007669"/>
    <property type="project" value="UniProtKB-KW"/>
</dbReference>
<dbReference type="InterPro" id="IPR051782">
    <property type="entry name" value="ABC_Transporter_VariousFunc"/>
</dbReference>
<keyword evidence="3 5" id="KW-0067">ATP-binding</keyword>